<comment type="subcellular location">
    <subcellularLocation>
        <location evidence="1">Membrane</location>
        <topology evidence="1">Multi-pass membrane protein</topology>
    </subcellularLocation>
</comment>
<keyword evidence="5 8" id="KW-1133">Transmembrane helix</keyword>
<feature type="transmembrane region" description="Helical" evidence="8">
    <location>
        <begin position="414"/>
        <end position="436"/>
    </location>
</feature>
<keyword evidence="10" id="KW-1185">Reference proteome</keyword>
<dbReference type="OrthoDB" id="330047at2759"/>
<evidence type="ECO:0000256" key="4">
    <source>
        <dbReference type="ARBA" id="ARBA00022692"/>
    </source>
</evidence>
<dbReference type="PANTHER" id="PTHR20772">
    <property type="entry name" value="PROTEIN FMP42"/>
    <property type="match status" value="1"/>
</dbReference>
<evidence type="ECO:0000313" key="10">
    <source>
        <dbReference type="Proteomes" id="UP000019804"/>
    </source>
</evidence>
<dbReference type="AlphaFoldDB" id="A0A017RZQ9"/>
<feature type="transmembrane region" description="Helical" evidence="8">
    <location>
        <begin position="177"/>
        <end position="197"/>
    </location>
</feature>
<dbReference type="Gene3D" id="1.20.1250.20">
    <property type="entry name" value="MFS general substrate transporter like domains"/>
    <property type="match status" value="1"/>
</dbReference>
<sequence>MSLSRIPYFKWWEDNSGTSREDVGRTSVTESDEDAYLELPDDSVASSFSSSLSYVSRRRPTKPVAGRVWAESIENEAGVCPPNSGTRKQTGMESKDLPLDEPGIPKTTGAFEVDRHKRIAQVCIAALSCFLSGGIIFGFAAIKPILIKEGVYRDLCFPEELGQGVFVCYRQEIRLNLVFATAAVATNLSALPIGTILDTYGPRICGIISCCLLTIGSLFFVFARYIPFDAYITGYTLLALAGPFIYISSFHLSNTFPMCSGLILAMLTGAYDASTAVFMAFNLVNEYTDVFSMRHFFLIYLAIPLFILATQVTIMPAESYKTVGELVLQAEAHIAAESNPQNVHEASYHREIITKIQSFLTFPSSTRRITSSIGRYTPLLQQNPNSHPPQTQPQNHKDRILGILHNLPMHNQILSLYFILYALFTALTTLRINYFLATVHYQYSSLLHSPDLANHITRTFTILLPIGGIIAAPFTGIILDTLPTIPIAFILVIVGSILSLMNCIPSSLAAAYMAISLVSIYRPFFYASISDYAARVFGFRDFGTVYGLVIFVSAVVGFAQVGLDMLTLEEFRGREENGIVVVNWLFVGVIGVVGVLWVGVIWWRHCAIERRNLESVEERGPFLVNQVTENQYGSTGNL</sequence>
<keyword evidence="6 8" id="KW-0472">Membrane</keyword>
<keyword evidence="4 8" id="KW-0812">Transmembrane</keyword>
<gene>
    <name evidence="9" type="ORF">EURHEDRAFT_417715</name>
</gene>
<protein>
    <submittedName>
        <fullName evidence="9">MFS general substrate transporter</fullName>
    </submittedName>
</protein>
<dbReference type="SUPFAM" id="SSF103473">
    <property type="entry name" value="MFS general substrate transporter"/>
    <property type="match status" value="1"/>
</dbReference>
<dbReference type="STRING" id="1388766.A0A017RZQ9"/>
<feature type="transmembrane region" description="Helical" evidence="8">
    <location>
        <begin position="232"/>
        <end position="250"/>
    </location>
</feature>
<evidence type="ECO:0000256" key="6">
    <source>
        <dbReference type="ARBA" id="ARBA00023136"/>
    </source>
</evidence>
<dbReference type="Pfam" id="PF07690">
    <property type="entry name" value="MFS_1"/>
    <property type="match status" value="1"/>
</dbReference>
<feature type="compositionally biased region" description="Polar residues" evidence="7">
    <location>
        <begin position="83"/>
        <end position="92"/>
    </location>
</feature>
<name>A0A017RZQ9_ASPRC</name>
<reference evidence="10" key="1">
    <citation type="journal article" date="2014" name="Nat. Commun.">
        <title>Genomic adaptations of the halophilic Dead Sea filamentous fungus Eurotium rubrum.</title>
        <authorList>
            <person name="Kis-Papo T."/>
            <person name="Weig A.R."/>
            <person name="Riley R."/>
            <person name="Persoh D."/>
            <person name="Salamov A."/>
            <person name="Sun H."/>
            <person name="Lipzen A."/>
            <person name="Wasser S.P."/>
            <person name="Rambold G."/>
            <person name="Grigoriev I.V."/>
            <person name="Nevo E."/>
        </authorList>
    </citation>
    <scope>NUCLEOTIDE SEQUENCE [LARGE SCALE GENOMIC DNA]</scope>
    <source>
        <strain evidence="10">CBS 135680</strain>
    </source>
</reference>
<evidence type="ECO:0000256" key="8">
    <source>
        <dbReference type="SAM" id="Phobius"/>
    </source>
</evidence>
<dbReference type="InterPro" id="IPR036259">
    <property type="entry name" value="MFS_trans_sf"/>
</dbReference>
<feature type="transmembrane region" description="Helical" evidence="8">
    <location>
        <begin position="541"/>
        <end position="561"/>
    </location>
</feature>
<dbReference type="GO" id="GO:0000329">
    <property type="term" value="C:fungal-type vacuole membrane"/>
    <property type="evidence" value="ECO:0007669"/>
    <property type="project" value="TreeGrafter"/>
</dbReference>
<feature type="transmembrane region" description="Helical" evidence="8">
    <location>
        <begin position="122"/>
        <end position="142"/>
    </location>
</feature>
<organism evidence="9 10">
    <name type="scientific">Aspergillus ruber (strain CBS 135680)</name>
    <dbReference type="NCBI Taxonomy" id="1388766"/>
    <lineage>
        <taxon>Eukaryota</taxon>
        <taxon>Fungi</taxon>
        <taxon>Dikarya</taxon>
        <taxon>Ascomycota</taxon>
        <taxon>Pezizomycotina</taxon>
        <taxon>Eurotiomycetes</taxon>
        <taxon>Eurotiomycetidae</taxon>
        <taxon>Eurotiales</taxon>
        <taxon>Aspergillaceae</taxon>
        <taxon>Aspergillus</taxon>
        <taxon>Aspergillus subgen. Aspergillus</taxon>
    </lineage>
</organism>
<feature type="transmembrane region" description="Helical" evidence="8">
    <location>
        <begin position="204"/>
        <end position="226"/>
    </location>
</feature>
<evidence type="ECO:0000313" key="9">
    <source>
        <dbReference type="EMBL" id="EYE90162.1"/>
    </source>
</evidence>
<dbReference type="PANTHER" id="PTHR20772:SF2">
    <property type="entry name" value="PROTEIN FMP42"/>
    <property type="match status" value="1"/>
</dbReference>
<keyword evidence="3" id="KW-0813">Transport</keyword>
<dbReference type="EMBL" id="KK088468">
    <property type="protein sequence ID" value="EYE90162.1"/>
    <property type="molecule type" value="Genomic_DNA"/>
</dbReference>
<evidence type="ECO:0000256" key="7">
    <source>
        <dbReference type="SAM" id="MobiDB-lite"/>
    </source>
</evidence>
<evidence type="ECO:0000256" key="2">
    <source>
        <dbReference type="ARBA" id="ARBA00006595"/>
    </source>
</evidence>
<dbReference type="RefSeq" id="XP_040633852.1">
    <property type="nucleotide sequence ID" value="XM_040783264.1"/>
</dbReference>
<feature type="transmembrane region" description="Helical" evidence="8">
    <location>
        <begin position="581"/>
        <end position="603"/>
    </location>
</feature>
<comment type="similarity">
    <text evidence="2">Belongs to the SLC43A transporter (TC 2.A.1.44) family.</text>
</comment>
<feature type="transmembrane region" description="Helical" evidence="8">
    <location>
        <begin position="262"/>
        <end position="284"/>
    </location>
</feature>
<dbReference type="Proteomes" id="UP000019804">
    <property type="component" value="Unassembled WGS sequence"/>
</dbReference>
<proteinExistence type="inferred from homology"/>
<feature type="transmembrane region" description="Helical" evidence="8">
    <location>
        <begin position="456"/>
        <end position="479"/>
    </location>
</feature>
<dbReference type="GO" id="GO:0022857">
    <property type="term" value="F:transmembrane transporter activity"/>
    <property type="evidence" value="ECO:0007669"/>
    <property type="project" value="InterPro"/>
</dbReference>
<feature type="transmembrane region" description="Helical" evidence="8">
    <location>
        <begin position="296"/>
        <end position="314"/>
    </location>
</feature>
<feature type="region of interest" description="Disordered" evidence="7">
    <location>
        <begin position="79"/>
        <end position="101"/>
    </location>
</feature>
<evidence type="ECO:0000256" key="3">
    <source>
        <dbReference type="ARBA" id="ARBA00022448"/>
    </source>
</evidence>
<accession>A0A017RZQ9</accession>
<dbReference type="InterPro" id="IPR011701">
    <property type="entry name" value="MFS"/>
</dbReference>
<evidence type="ECO:0000256" key="5">
    <source>
        <dbReference type="ARBA" id="ARBA00022989"/>
    </source>
</evidence>
<dbReference type="GeneID" id="63698388"/>
<dbReference type="InterPro" id="IPR052599">
    <property type="entry name" value="SLC43A_AATransporter"/>
</dbReference>
<evidence type="ECO:0000256" key="1">
    <source>
        <dbReference type="ARBA" id="ARBA00004141"/>
    </source>
</evidence>
<dbReference type="HOGENOM" id="CLU_014401_1_1_1"/>
<feature type="transmembrane region" description="Helical" evidence="8">
    <location>
        <begin position="486"/>
        <end position="504"/>
    </location>
</feature>